<dbReference type="InterPro" id="IPR035965">
    <property type="entry name" value="PAS-like_dom_sf"/>
</dbReference>
<dbReference type="SMART" id="SM00267">
    <property type="entry name" value="GGDEF"/>
    <property type="match status" value="1"/>
</dbReference>
<dbReference type="PROSITE" id="PS50883">
    <property type="entry name" value="EAL"/>
    <property type="match status" value="1"/>
</dbReference>
<dbReference type="OrthoDB" id="9790732at2"/>
<dbReference type="Pfam" id="PF08269">
    <property type="entry name" value="dCache_2"/>
    <property type="match status" value="1"/>
</dbReference>
<dbReference type="Gene3D" id="3.20.20.450">
    <property type="entry name" value="EAL domain"/>
    <property type="match status" value="1"/>
</dbReference>
<gene>
    <name evidence="6" type="ORF">CRV06_02350</name>
</gene>
<keyword evidence="7" id="KW-1185">Reference proteome</keyword>
<dbReference type="Pfam" id="PF00990">
    <property type="entry name" value="GGDEF"/>
    <property type="match status" value="1"/>
</dbReference>
<evidence type="ECO:0000259" key="2">
    <source>
        <dbReference type="PROSITE" id="PS50112"/>
    </source>
</evidence>
<dbReference type="PROSITE" id="PS50113">
    <property type="entry name" value="PAC"/>
    <property type="match status" value="1"/>
</dbReference>
<feature type="domain" description="EAL" evidence="4">
    <location>
        <begin position="671"/>
        <end position="908"/>
    </location>
</feature>
<dbReference type="InterPro" id="IPR001610">
    <property type="entry name" value="PAC"/>
</dbReference>
<dbReference type="NCBIfam" id="TIGR00254">
    <property type="entry name" value="GGDEF"/>
    <property type="match status" value="1"/>
</dbReference>
<dbReference type="SMART" id="SM00086">
    <property type="entry name" value="PAC"/>
    <property type="match status" value="1"/>
</dbReference>
<dbReference type="InterPro" id="IPR001633">
    <property type="entry name" value="EAL_dom"/>
</dbReference>
<keyword evidence="1" id="KW-0472">Membrane</keyword>
<dbReference type="GO" id="GO:0071111">
    <property type="term" value="F:cyclic-guanylate-specific phosphodiesterase activity"/>
    <property type="evidence" value="ECO:0007669"/>
    <property type="project" value="InterPro"/>
</dbReference>
<evidence type="ECO:0008006" key="8">
    <source>
        <dbReference type="Google" id="ProtNLM"/>
    </source>
</evidence>
<dbReference type="AlphaFoldDB" id="A0A4Q0Y592"/>
<sequence length="908" mass="106538">MKLPLSKLNFLTLLTSALLFSCVTAFFVFKFSNDFYENRVEEIEKKYIQNNKILIKNEVDKVVKRTETLQNLAYKNNKIILKDKIDFLLRVLSSNYSLNKNIEKTINEYKPHLDYYKWDNNTGYIYIFDQKGKILYHGNNKNYISKNIFDIAKNNKELLNLLNEVLKKDDSYGSYLWKKPNIKKDELFKKYVYIKKDKQMGIYIAAGVYKSEVDKKIISTLFDELEVDRFGQNDYGYFWVQNIENKMLLHPISKELVNKDLTNLASKKDKDNKFISEISKKAQKETFGYISYFWQRPDSLKIDEKTSYFHLIKEWDLIVCSGFYLTELKELLKDEKKELKRLLFNNSIKIIGILIILTLITIIIGLYISYKIKRNEKERLENNNMLQQYKMILDATSVVSKSDTKGNILYVNDHFEKISGYKKEVIKNRSYSILRHPGNHKSLFKNLWGTISKGNIWKGIIKNRRKNGETYFSKTTIVPIKDSKGEIIEYISSSTDVTELIENRSKLNDLFKNDPLTGLGNRVSLINHLAKKSKGVLALINIDRFKEINDSFNHKTGDEVIKIFANRLFNYFAEKDCKLYRVQADIIAIYSQNKSKDKIIKELETFMDLNSKKAYEVEDTKFLLTYTCGVASDSENLLTFADIALSEAKNKKVKIKEYDSSMKSIEKFKNNLQWVEKLHKAITEDRIIAHYQPIYNYKTGKIEKYEALMRLVEDDKIIYPNEYLGIAKRTKLYPELTYKMVEKVINKFSNINKEFSLNLSVEDLMNEELMTYIFDFAQQKKIFHKMVLEIVESEEIEDSDYITKLLEKFKEKGCKIAIDDFGSGYSNYDYLIKLQADYIKIDGSIIKHILEDERTQNLVKSIVSFAKKSNMKVIAEFVSSKEIDELLRKLGVDYAQGFYYGKPLEDLI</sequence>
<dbReference type="PROSITE" id="PS50887">
    <property type="entry name" value="GGDEF"/>
    <property type="match status" value="1"/>
</dbReference>
<dbReference type="RefSeq" id="WP_129081174.1">
    <property type="nucleotide sequence ID" value="NZ_CP041070.1"/>
</dbReference>
<feature type="transmembrane region" description="Helical" evidence="1">
    <location>
        <begin position="350"/>
        <end position="370"/>
    </location>
</feature>
<dbReference type="STRING" id="877500.GCA_000935065_02226"/>
<dbReference type="InterPro" id="IPR004010">
    <property type="entry name" value="Double_Cache_2"/>
</dbReference>
<dbReference type="PANTHER" id="PTHR33121:SF71">
    <property type="entry name" value="OXYGEN SENSOR PROTEIN DOSP"/>
    <property type="match status" value="1"/>
</dbReference>
<dbReference type="EMBL" id="PDKO01000001">
    <property type="protein sequence ID" value="RXJ64815.1"/>
    <property type="molecule type" value="Genomic_DNA"/>
</dbReference>
<dbReference type="Pfam" id="PF13426">
    <property type="entry name" value="PAS_9"/>
    <property type="match status" value="1"/>
</dbReference>
<keyword evidence="1" id="KW-1133">Transmembrane helix</keyword>
<dbReference type="CDD" id="cd01949">
    <property type="entry name" value="GGDEF"/>
    <property type="match status" value="1"/>
</dbReference>
<dbReference type="CDD" id="cd01948">
    <property type="entry name" value="EAL"/>
    <property type="match status" value="1"/>
</dbReference>
<evidence type="ECO:0000256" key="1">
    <source>
        <dbReference type="SAM" id="Phobius"/>
    </source>
</evidence>
<dbReference type="NCBIfam" id="TIGR00229">
    <property type="entry name" value="sensory_box"/>
    <property type="match status" value="1"/>
</dbReference>
<dbReference type="CDD" id="cd00130">
    <property type="entry name" value="PAS"/>
    <property type="match status" value="1"/>
</dbReference>
<dbReference type="Gene3D" id="3.30.70.270">
    <property type="match status" value="1"/>
</dbReference>
<dbReference type="InterPro" id="IPR035919">
    <property type="entry name" value="EAL_sf"/>
</dbReference>
<reference evidence="6 7" key="1">
    <citation type="submission" date="2017-10" db="EMBL/GenBank/DDBJ databases">
        <title>Genomics of the genus Arcobacter.</title>
        <authorList>
            <person name="Perez-Cataluna A."/>
            <person name="Figueras M.J."/>
        </authorList>
    </citation>
    <scope>NUCLEOTIDE SEQUENCE [LARGE SCALE GENOMIC DNA]</scope>
    <source>
        <strain evidence="6 7">DSM 24636</strain>
    </source>
</reference>
<dbReference type="Proteomes" id="UP000290191">
    <property type="component" value="Unassembled WGS sequence"/>
</dbReference>
<dbReference type="PROSITE" id="PS50112">
    <property type="entry name" value="PAS"/>
    <property type="match status" value="1"/>
</dbReference>
<evidence type="ECO:0000313" key="7">
    <source>
        <dbReference type="Proteomes" id="UP000290191"/>
    </source>
</evidence>
<feature type="domain" description="PAC" evidence="3">
    <location>
        <begin position="457"/>
        <end position="509"/>
    </location>
</feature>
<dbReference type="SUPFAM" id="SSF141868">
    <property type="entry name" value="EAL domain-like"/>
    <property type="match status" value="1"/>
</dbReference>
<dbReference type="InterPro" id="IPR000160">
    <property type="entry name" value="GGDEF_dom"/>
</dbReference>
<dbReference type="InterPro" id="IPR043128">
    <property type="entry name" value="Rev_trsase/Diguanyl_cyclase"/>
</dbReference>
<evidence type="ECO:0000313" key="6">
    <source>
        <dbReference type="EMBL" id="RXJ64815.1"/>
    </source>
</evidence>
<comment type="caution">
    <text evidence="6">The sequence shown here is derived from an EMBL/GenBank/DDBJ whole genome shotgun (WGS) entry which is preliminary data.</text>
</comment>
<proteinExistence type="predicted"/>
<dbReference type="Pfam" id="PF00563">
    <property type="entry name" value="EAL"/>
    <property type="match status" value="1"/>
</dbReference>
<protein>
    <recommendedName>
        <fullName evidence="8">GGDEF domain-containing protein</fullName>
    </recommendedName>
</protein>
<dbReference type="SUPFAM" id="SSF55073">
    <property type="entry name" value="Nucleotide cyclase"/>
    <property type="match status" value="1"/>
</dbReference>
<name>A0A4Q0Y592_9BACT</name>
<dbReference type="InterPro" id="IPR029787">
    <property type="entry name" value="Nucleotide_cyclase"/>
</dbReference>
<feature type="domain" description="PAS" evidence="2">
    <location>
        <begin position="385"/>
        <end position="454"/>
    </location>
</feature>
<keyword evidence="1" id="KW-0812">Transmembrane</keyword>
<dbReference type="SMART" id="SM00052">
    <property type="entry name" value="EAL"/>
    <property type="match status" value="1"/>
</dbReference>
<organism evidence="6 7">
    <name type="scientific">Halarcobacter anaerophilus</name>
    <dbReference type="NCBI Taxonomy" id="877500"/>
    <lineage>
        <taxon>Bacteria</taxon>
        <taxon>Pseudomonadati</taxon>
        <taxon>Campylobacterota</taxon>
        <taxon>Epsilonproteobacteria</taxon>
        <taxon>Campylobacterales</taxon>
        <taxon>Arcobacteraceae</taxon>
        <taxon>Halarcobacter</taxon>
    </lineage>
</organism>
<dbReference type="InterPro" id="IPR050706">
    <property type="entry name" value="Cyclic-di-GMP_PDE-like"/>
</dbReference>
<evidence type="ECO:0000259" key="5">
    <source>
        <dbReference type="PROSITE" id="PS50887"/>
    </source>
</evidence>
<dbReference type="SUPFAM" id="SSF55785">
    <property type="entry name" value="PYP-like sensor domain (PAS domain)"/>
    <property type="match status" value="1"/>
</dbReference>
<evidence type="ECO:0000259" key="3">
    <source>
        <dbReference type="PROSITE" id="PS50113"/>
    </source>
</evidence>
<dbReference type="PANTHER" id="PTHR33121">
    <property type="entry name" value="CYCLIC DI-GMP PHOSPHODIESTERASE PDEF"/>
    <property type="match status" value="1"/>
</dbReference>
<evidence type="ECO:0000259" key="4">
    <source>
        <dbReference type="PROSITE" id="PS50883"/>
    </source>
</evidence>
<feature type="domain" description="GGDEF" evidence="5">
    <location>
        <begin position="533"/>
        <end position="670"/>
    </location>
</feature>
<dbReference type="PROSITE" id="PS51257">
    <property type="entry name" value="PROKAR_LIPOPROTEIN"/>
    <property type="match status" value="1"/>
</dbReference>
<accession>A0A4Q0Y592</accession>
<dbReference type="InterPro" id="IPR000700">
    <property type="entry name" value="PAS-assoc_C"/>
</dbReference>
<dbReference type="Gene3D" id="3.30.450.20">
    <property type="entry name" value="PAS domain"/>
    <property type="match status" value="3"/>
</dbReference>
<dbReference type="InterPro" id="IPR000014">
    <property type="entry name" value="PAS"/>
</dbReference>